<proteinExistence type="predicted"/>
<dbReference type="SUPFAM" id="SSF50978">
    <property type="entry name" value="WD40 repeat-like"/>
    <property type="match status" value="1"/>
</dbReference>
<dbReference type="GO" id="GO:0006914">
    <property type="term" value="P:autophagy"/>
    <property type="evidence" value="ECO:0007669"/>
    <property type="project" value="InterPro"/>
</dbReference>
<dbReference type="GO" id="GO:0042594">
    <property type="term" value="P:response to starvation"/>
    <property type="evidence" value="ECO:0007669"/>
    <property type="project" value="TreeGrafter"/>
</dbReference>
<feature type="region of interest" description="Disordered" evidence="1">
    <location>
        <begin position="29"/>
        <end position="49"/>
    </location>
</feature>
<organism evidence="3 4">
    <name type="scientific">Conidiobolus coronatus (strain ATCC 28846 / CBS 209.66 / NRRL 28638)</name>
    <name type="common">Delacroixia coronata</name>
    <dbReference type="NCBI Taxonomy" id="796925"/>
    <lineage>
        <taxon>Eukaryota</taxon>
        <taxon>Fungi</taxon>
        <taxon>Fungi incertae sedis</taxon>
        <taxon>Zoopagomycota</taxon>
        <taxon>Entomophthoromycotina</taxon>
        <taxon>Entomophthoromycetes</taxon>
        <taxon>Entomophthorales</taxon>
        <taxon>Ancylistaceae</taxon>
        <taxon>Conidiobolus</taxon>
    </lineage>
</organism>
<dbReference type="EMBL" id="KQ964424">
    <property type="protein sequence ID" value="KXN74422.1"/>
    <property type="molecule type" value="Genomic_DNA"/>
</dbReference>
<feature type="compositionally biased region" description="Polar residues" evidence="1">
    <location>
        <begin position="480"/>
        <end position="495"/>
    </location>
</feature>
<dbReference type="GO" id="GO:0005737">
    <property type="term" value="C:cytoplasm"/>
    <property type="evidence" value="ECO:0007669"/>
    <property type="project" value="TreeGrafter"/>
</dbReference>
<dbReference type="Pfam" id="PF21034">
    <property type="entry name" value="BCAS3_WD40"/>
    <property type="match status" value="1"/>
</dbReference>
<evidence type="ECO:0000313" key="3">
    <source>
        <dbReference type="EMBL" id="KXN74422.1"/>
    </source>
</evidence>
<dbReference type="AlphaFoldDB" id="A0A137PHG7"/>
<evidence type="ECO:0000256" key="1">
    <source>
        <dbReference type="SAM" id="MobiDB-lite"/>
    </source>
</evidence>
<name>A0A137PHG7_CONC2</name>
<evidence type="ECO:0000313" key="4">
    <source>
        <dbReference type="Proteomes" id="UP000070444"/>
    </source>
</evidence>
<dbReference type="InterPro" id="IPR036322">
    <property type="entry name" value="WD40_repeat_dom_sf"/>
</dbReference>
<accession>A0A137PHG7</accession>
<dbReference type="PANTHER" id="PTHR13268">
    <property type="entry name" value="BREAST CARCINOMA AMPLIFIED SEQUENCE 3"/>
    <property type="match status" value="1"/>
</dbReference>
<dbReference type="OrthoDB" id="5598243at2759"/>
<feature type="region of interest" description="Disordered" evidence="1">
    <location>
        <begin position="471"/>
        <end position="495"/>
    </location>
</feature>
<evidence type="ECO:0000259" key="2">
    <source>
        <dbReference type="Pfam" id="PF21034"/>
    </source>
</evidence>
<feature type="domain" description="BCAS3 WD40" evidence="2">
    <location>
        <begin position="93"/>
        <end position="208"/>
    </location>
</feature>
<reference evidence="3 4" key="1">
    <citation type="journal article" date="2015" name="Genome Biol. Evol.">
        <title>Phylogenomic analyses indicate that early fungi evolved digesting cell walls of algal ancestors of land plants.</title>
        <authorList>
            <person name="Chang Y."/>
            <person name="Wang S."/>
            <person name="Sekimoto S."/>
            <person name="Aerts A.L."/>
            <person name="Choi C."/>
            <person name="Clum A."/>
            <person name="LaButti K.M."/>
            <person name="Lindquist E.A."/>
            <person name="Yee Ngan C."/>
            <person name="Ohm R.A."/>
            <person name="Salamov A.A."/>
            <person name="Grigoriev I.V."/>
            <person name="Spatafora J.W."/>
            <person name="Berbee M.L."/>
        </authorList>
    </citation>
    <scope>NUCLEOTIDE SEQUENCE [LARGE SCALE GENOMIC DNA]</scope>
    <source>
        <strain evidence="3 4">NRRL 28638</strain>
    </source>
</reference>
<dbReference type="InterPro" id="IPR045142">
    <property type="entry name" value="BCAS3-like"/>
</dbReference>
<dbReference type="InterPro" id="IPR048382">
    <property type="entry name" value="BCAS3_WD40"/>
</dbReference>
<gene>
    <name evidence="3" type="ORF">CONCODRAFT_155097</name>
</gene>
<keyword evidence="4" id="KW-1185">Reference proteome</keyword>
<dbReference type="Proteomes" id="UP000070444">
    <property type="component" value="Unassembled WGS sequence"/>
</dbReference>
<sequence>MAKGVVNGLKSIGDYGYQQLSNYLNKNEHNDSQLRKNSPEPSFISDLDIPPIFNSNEEYQQKKKRNMGRVMIRDTLEFISGRYVYQSTYNETPSPIIAHFQCHYLPLAYLAFDESGSLLVTSSVEGHSFYIFEILGTFSQRQPYKLLYKLNRGITDAQVVNMKFNYDTRWLATTTKHGTTHLFSLNPYGGQPSTDAHLQGRVINKPSSCPLPNSSHIDSIRAVSLTSAAKLRQQDSAESDVEEPALESIIPNIDNSRKVFACHFPLKNSQLESWMAKAPQAMEKQSSNDHLPKSDFVFLTFNSDGILTLFKVITSGVVVKSNTYGHIQKRLTLSTKVEGFAEWNLSKYFYKTNLPYESKSLDSEVLLKNSSQNSQPESSWLPHVETQTFNLYTCPSRPLWTLSQFDFMLYSGSLNERNHLSTINFDNLEVKPLKIRKQDLPLPHGKSNISYQQSSSFSEIEDHIMKAMETDLEKPPTPTEHFSQPGNGMSSIPEY</sequence>
<dbReference type="PANTHER" id="PTHR13268:SF0">
    <property type="entry name" value="BCAS3 MICROTUBULE ASSOCIATED CELL MIGRATION FACTOR"/>
    <property type="match status" value="1"/>
</dbReference>
<feature type="compositionally biased region" description="Basic and acidic residues" evidence="1">
    <location>
        <begin position="29"/>
        <end position="38"/>
    </location>
</feature>
<protein>
    <recommendedName>
        <fullName evidence="2">BCAS3 WD40 domain-containing protein</fullName>
    </recommendedName>
</protein>